<reference evidence="1 2" key="1">
    <citation type="journal article" date="2024" name="Commun. Biol.">
        <title>Comparative genomic analysis of thermophilic fungi reveals convergent evolutionary adaptations and gene losses.</title>
        <authorList>
            <person name="Steindorff A.S."/>
            <person name="Aguilar-Pontes M.V."/>
            <person name="Robinson A.J."/>
            <person name="Andreopoulos B."/>
            <person name="LaButti K."/>
            <person name="Kuo A."/>
            <person name="Mondo S."/>
            <person name="Riley R."/>
            <person name="Otillar R."/>
            <person name="Haridas S."/>
            <person name="Lipzen A."/>
            <person name="Grimwood J."/>
            <person name="Schmutz J."/>
            <person name="Clum A."/>
            <person name="Reid I.D."/>
            <person name="Moisan M.C."/>
            <person name="Butler G."/>
            <person name="Nguyen T.T.M."/>
            <person name="Dewar K."/>
            <person name="Conant G."/>
            <person name="Drula E."/>
            <person name="Henrissat B."/>
            <person name="Hansel C."/>
            <person name="Singer S."/>
            <person name="Hutchinson M.I."/>
            <person name="de Vries R.P."/>
            <person name="Natvig D.O."/>
            <person name="Powell A.J."/>
            <person name="Tsang A."/>
            <person name="Grigoriev I.V."/>
        </authorList>
    </citation>
    <scope>NUCLEOTIDE SEQUENCE [LARGE SCALE GENOMIC DNA]</scope>
    <source>
        <strain evidence="1 2">CBS 620.91</strain>
    </source>
</reference>
<protein>
    <submittedName>
        <fullName evidence="1">Uncharacterized protein</fullName>
    </submittedName>
</protein>
<keyword evidence="2" id="KW-1185">Reference proteome</keyword>
<gene>
    <name evidence="1" type="ORF">VTJ49DRAFT_4696</name>
</gene>
<name>A0ABR3V629_HUMIN</name>
<dbReference type="EMBL" id="JAZGSY010000368">
    <property type="protein sequence ID" value="KAL1836778.1"/>
    <property type="molecule type" value="Genomic_DNA"/>
</dbReference>
<organism evidence="1 2">
    <name type="scientific">Humicola insolens</name>
    <name type="common">Soft-rot fungus</name>
    <dbReference type="NCBI Taxonomy" id="85995"/>
    <lineage>
        <taxon>Eukaryota</taxon>
        <taxon>Fungi</taxon>
        <taxon>Dikarya</taxon>
        <taxon>Ascomycota</taxon>
        <taxon>Pezizomycotina</taxon>
        <taxon>Sordariomycetes</taxon>
        <taxon>Sordariomycetidae</taxon>
        <taxon>Sordariales</taxon>
        <taxon>Chaetomiaceae</taxon>
        <taxon>Mycothermus</taxon>
    </lineage>
</organism>
<comment type="caution">
    <text evidence="1">The sequence shown here is derived from an EMBL/GenBank/DDBJ whole genome shotgun (WGS) entry which is preliminary data.</text>
</comment>
<accession>A0ABR3V629</accession>
<proteinExistence type="predicted"/>
<evidence type="ECO:0000313" key="1">
    <source>
        <dbReference type="EMBL" id="KAL1836778.1"/>
    </source>
</evidence>
<sequence>MDARIVRALTKLGVPRRKRDVEAELRGLVDMATAIARVMRRRSGEDREVALSRFLAELHKRHRLGRHLPLEHFEQLFVAIAVARYRYRVDRLDAGLLSPRFGLSHTQDTHSSL</sequence>
<dbReference type="Proteomes" id="UP001583172">
    <property type="component" value="Unassembled WGS sequence"/>
</dbReference>
<evidence type="ECO:0000313" key="2">
    <source>
        <dbReference type="Proteomes" id="UP001583172"/>
    </source>
</evidence>